<protein>
    <submittedName>
        <fullName evidence="3">Formiminoglutamate deiminase</fullName>
    </submittedName>
</protein>
<dbReference type="Pfam" id="PF01979">
    <property type="entry name" value="Amidohydro_1"/>
    <property type="match status" value="1"/>
</dbReference>
<sequence>MQLDHVLPGAANAHSHCFHRALRGRTHADGGTFWTWREQMYAVAERLTPDSYEALAAAVFAEMLVSGWTAVGEFHYVHHRADGTPYAHHDMELALARAASSTGIRLTLLDTCYLRGGPGVPLGHEQRRFSDATVDAWLARWHALRDELAGSGVVLGAAVHSVRAVEERDIARVVAGLPADVPLHAHVSEQPREDEECRAEHGCSPTQLLDRSGALSDRFTAVHATHVTPEDIDLLACAGAAVALCPSTEADLGDGIGPFRALADAGVRVALGSDQNAVIDPYAEARMLEHHARLESLRRGQFSPAQLEGALTAGHRALGRPAVALEPGAPADLVELRSRSVRTAGSDPGQLVLSATAADVGTVVVGGEVVARDGRLSDGTDPAGLLLAALQGVQP</sequence>
<dbReference type="SUPFAM" id="SSF51556">
    <property type="entry name" value="Metallo-dependent hydrolases"/>
    <property type="match status" value="1"/>
</dbReference>
<reference evidence="3 4" key="1">
    <citation type="submission" date="2019-02" db="EMBL/GenBank/DDBJ databases">
        <title>Genomic Encyclopedia of Type Strains, Phase IV (KMG-IV): sequencing the most valuable type-strain genomes for metagenomic binning, comparative biology and taxonomic classification.</title>
        <authorList>
            <person name="Goeker M."/>
        </authorList>
    </citation>
    <scope>NUCLEOTIDE SEQUENCE [LARGE SCALE GENOMIC DNA]</scope>
    <source>
        <strain evidence="3 4">DSM 45622</strain>
    </source>
</reference>
<dbReference type="NCBIfam" id="NF006681">
    <property type="entry name" value="PRK09229.1-2"/>
    <property type="match status" value="1"/>
</dbReference>
<evidence type="ECO:0000313" key="4">
    <source>
        <dbReference type="Proteomes" id="UP000293638"/>
    </source>
</evidence>
<dbReference type="Gene3D" id="2.30.40.10">
    <property type="entry name" value="Urease, subunit C, domain 1"/>
    <property type="match status" value="1"/>
</dbReference>
<dbReference type="SUPFAM" id="SSF51338">
    <property type="entry name" value="Composite domain of metallo-dependent hydrolases"/>
    <property type="match status" value="1"/>
</dbReference>
<dbReference type="Gene3D" id="3.20.20.140">
    <property type="entry name" value="Metal-dependent hydrolases"/>
    <property type="match status" value="1"/>
</dbReference>
<dbReference type="AlphaFoldDB" id="A0A4Q7NUW4"/>
<dbReference type="InterPro" id="IPR050287">
    <property type="entry name" value="MTA/SAH_deaminase"/>
</dbReference>
<evidence type="ECO:0000313" key="3">
    <source>
        <dbReference type="EMBL" id="RZS90884.1"/>
    </source>
</evidence>
<dbReference type="InterPro" id="IPR032466">
    <property type="entry name" value="Metal_Hydrolase"/>
</dbReference>
<evidence type="ECO:0000256" key="1">
    <source>
        <dbReference type="ARBA" id="ARBA00022801"/>
    </source>
</evidence>
<dbReference type="InterPro" id="IPR006680">
    <property type="entry name" value="Amidohydro-rel"/>
</dbReference>
<dbReference type="PANTHER" id="PTHR43794">
    <property type="entry name" value="AMINOHYDROLASE SSNA-RELATED"/>
    <property type="match status" value="1"/>
</dbReference>
<dbReference type="GO" id="GO:0016810">
    <property type="term" value="F:hydrolase activity, acting on carbon-nitrogen (but not peptide) bonds"/>
    <property type="evidence" value="ECO:0007669"/>
    <property type="project" value="InterPro"/>
</dbReference>
<dbReference type="EMBL" id="SGXD01000001">
    <property type="protein sequence ID" value="RZS90884.1"/>
    <property type="molecule type" value="Genomic_DNA"/>
</dbReference>
<proteinExistence type="predicted"/>
<accession>A0A4Q7NUW4</accession>
<keyword evidence="4" id="KW-1185">Reference proteome</keyword>
<keyword evidence="1" id="KW-0378">Hydrolase</keyword>
<evidence type="ECO:0000259" key="2">
    <source>
        <dbReference type="Pfam" id="PF01979"/>
    </source>
</evidence>
<dbReference type="Proteomes" id="UP000293638">
    <property type="component" value="Unassembled WGS sequence"/>
</dbReference>
<dbReference type="PANTHER" id="PTHR43794:SF11">
    <property type="entry name" value="AMIDOHYDROLASE-RELATED DOMAIN-CONTAINING PROTEIN"/>
    <property type="match status" value="1"/>
</dbReference>
<comment type="caution">
    <text evidence="3">The sequence shown here is derived from an EMBL/GenBank/DDBJ whole genome shotgun (WGS) entry which is preliminary data.</text>
</comment>
<dbReference type="InterPro" id="IPR011059">
    <property type="entry name" value="Metal-dep_hydrolase_composite"/>
</dbReference>
<gene>
    <name evidence="3" type="ORF">EV189_0114</name>
</gene>
<feature type="domain" description="Amidohydrolase-related" evidence="2">
    <location>
        <begin position="6"/>
        <end position="370"/>
    </location>
</feature>
<organism evidence="3 4">
    <name type="scientific">Motilibacter rhizosphaerae</name>
    <dbReference type="NCBI Taxonomy" id="598652"/>
    <lineage>
        <taxon>Bacteria</taxon>
        <taxon>Bacillati</taxon>
        <taxon>Actinomycetota</taxon>
        <taxon>Actinomycetes</taxon>
        <taxon>Motilibacterales</taxon>
        <taxon>Motilibacteraceae</taxon>
        <taxon>Motilibacter</taxon>
    </lineage>
</organism>
<name>A0A4Q7NUW4_9ACTN</name>